<dbReference type="RefSeq" id="XP_031783059.1">
    <property type="nucleotide sequence ID" value="XM_031927199.2"/>
</dbReference>
<dbReference type="InterPro" id="IPR020846">
    <property type="entry name" value="MFS_dom"/>
</dbReference>
<feature type="transmembrane region" description="Helical" evidence="5">
    <location>
        <begin position="160"/>
        <end position="180"/>
    </location>
</feature>
<keyword evidence="2 5" id="KW-0812">Transmembrane</keyword>
<feature type="transmembrane region" description="Helical" evidence="5">
    <location>
        <begin position="281"/>
        <end position="302"/>
    </location>
</feature>
<feature type="transmembrane region" description="Helical" evidence="5">
    <location>
        <begin position="345"/>
        <end position="364"/>
    </location>
</feature>
<feature type="domain" description="Major facilitator superfamily (MFS) profile" evidence="6">
    <location>
        <begin position="35"/>
        <end position="412"/>
    </location>
</feature>
<evidence type="ECO:0000256" key="4">
    <source>
        <dbReference type="ARBA" id="ARBA00023136"/>
    </source>
</evidence>
<reference evidence="7" key="1">
    <citation type="submission" date="2021-01" db="UniProtKB">
        <authorList>
            <consortium name="EnsemblMetazoa"/>
        </authorList>
    </citation>
    <scope>IDENTIFICATION</scope>
</reference>
<dbReference type="GO" id="GO:0022857">
    <property type="term" value="F:transmembrane transporter activity"/>
    <property type="evidence" value="ECO:0007669"/>
    <property type="project" value="InterPro"/>
</dbReference>
<dbReference type="GeneID" id="103317330"/>
<dbReference type="SMR" id="A0A7M7T8S7"/>
<feature type="transmembrane region" description="Helical" evidence="5">
    <location>
        <begin position="106"/>
        <end position="134"/>
    </location>
</feature>
<dbReference type="PROSITE" id="PS50850">
    <property type="entry name" value="MFS"/>
    <property type="match status" value="1"/>
</dbReference>
<dbReference type="SUPFAM" id="SSF103473">
    <property type="entry name" value="MFS general substrate transporter"/>
    <property type="match status" value="1"/>
</dbReference>
<evidence type="ECO:0000256" key="5">
    <source>
        <dbReference type="SAM" id="Phobius"/>
    </source>
</evidence>
<dbReference type="KEGG" id="nvi:103317330"/>
<sequence>MKNNLSIIISNNANISLKHVPELNKIRSYASQFSAAWAINALKFTSGTFAGVTTIIIAEFYTENGETKMTLDEVTWFNSYCFTLTLGFLASGILGQNIGSRRTMLIAAITYITCCFTFYLSTSVTIILIVQAFVGLNIPMSMSPSYAYIVEIAEPQLRSILLAIGNLAIIAGSCFAVMMAKYIHLKTIILINTIFPVIGLLTVYLLPESPHWLASKGKLREAENALLWLRGWTEPIKIESELKSLNDSYHDNESSHKTVNSLKNTFSPYLTRPFCLPLVSIIYMFFAHSSAGSFTLHAYCIVIFKKMDPTFDRYVAVALFDTIRGIGAFVYIFVVPYAGKKKLQFFSFITAGFSYSIIAIILLLKEKELVNYHVYSFVPVVMFFMSTFLTSMGSFCSIVNYFQQDFAMLALE</sequence>
<evidence type="ECO:0000256" key="2">
    <source>
        <dbReference type="ARBA" id="ARBA00022692"/>
    </source>
</evidence>
<dbReference type="Pfam" id="PF00083">
    <property type="entry name" value="Sugar_tr"/>
    <property type="match status" value="1"/>
</dbReference>
<keyword evidence="4 5" id="KW-0472">Membrane</keyword>
<accession>A0A7M7T8S7</accession>
<feature type="transmembrane region" description="Helical" evidence="5">
    <location>
        <begin position="77"/>
        <end position="94"/>
    </location>
</feature>
<feature type="transmembrane region" description="Helical" evidence="5">
    <location>
        <begin position="187"/>
        <end position="206"/>
    </location>
</feature>
<dbReference type="PANTHER" id="PTHR48021:SF39">
    <property type="entry name" value="MAJOR FACILITATOR SUPERFAMILY (MFS) PROFILE DOMAIN-CONTAINING PROTEIN"/>
    <property type="match status" value="1"/>
</dbReference>
<dbReference type="GO" id="GO:0016020">
    <property type="term" value="C:membrane"/>
    <property type="evidence" value="ECO:0007669"/>
    <property type="project" value="UniProtKB-SubCell"/>
</dbReference>
<keyword evidence="3 5" id="KW-1133">Transmembrane helix</keyword>
<dbReference type="AlphaFoldDB" id="A0A7M7T8S7"/>
<feature type="transmembrane region" description="Helical" evidence="5">
    <location>
        <begin position="376"/>
        <end position="402"/>
    </location>
</feature>
<dbReference type="EnsemblMetazoa" id="XM_031927199">
    <property type="protein sequence ID" value="XP_031783059"/>
    <property type="gene ID" value="LOC103317330"/>
</dbReference>
<name>A0A7M7T8S7_NASVI</name>
<feature type="transmembrane region" description="Helical" evidence="5">
    <location>
        <begin position="314"/>
        <end position="339"/>
    </location>
</feature>
<dbReference type="PANTHER" id="PTHR48021">
    <property type="match status" value="1"/>
</dbReference>
<proteinExistence type="predicted"/>
<evidence type="ECO:0000256" key="3">
    <source>
        <dbReference type="ARBA" id="ARBA00022989"/>
    </source>
</evidence>
<keyword evidence="8" id="KW-1185">Reference proteome</keyword>
<evidence type="ECO:0000313" key="8">
    <source>
        <dbReference type="Proteomes" id="UP000002358"/>
    </source>
</evidence>
<comment type="subcellular location">
    <subcellularLocation>
        <location evidence="1">Membrane</location>
        <topology evidence="1">Multi-pass membrane protein</topology>
    </subcellularLocation>
</comment>
<evidence type="ECO:0000313" key="7">
    <source>
        <dbReference type="EnsemblMetazoa" id="XP_031783059"/>
    </source>
</evidence>
<dbReference type="InterPro" id="IPR050549">
    <property type="entry name" value="MFS_Trehalose_Transporter"/>
</dbReference>
<feature type="transmembrane region" description="Helical" evidence="5">
    <location>
        <begin position="35"/>
        <end position="57"/>
    </location>
</feature>
<evidence type="ECO:0000256" key="1">
    <source>
        <dbReference type="ARBA" id="ARBA00004141"/>
    </source>
</evidence>
<dbReference type="Gene3D" id="1.20.1250.20">
    <property type="entry name" value="MFS general substrate transporter like domains"/>
    <property type="match status" value="1"/>
</dbReference>
<dbReference type="Proteomes" id="UP000002358">
    <property type="component" value="Chromosome 1"/>
</dbReference>
<organism evidence="7 8">
    <name type="scientific">Nasonia vitripennis</name>
    <name type="common">Parasitic wasp</name>
    <dbReference type="NCBI Taxonomy" id="7425"/>
    <lineage>
        <taxon>Eukaryota</taxon>
        <taxon>Metazoa</taxon>
        <taxon>Ecdysozoa</taxon>
        <taxon>Arthropoda</taxon>
        <taxon>Hexapoda</taxon>
        <taxon>Insecta</taxon>
        <taxon>Pterygota</taxon>
        <taxon>Neoptera</taxon>
        <taxon>Endopterygota</taxon>
        <taxon>Hymenoptera</taxon>
        <taxon>Apocrita</taxon>
        <taxon>Proctotrupomorpha</taxon>
        <taxon>Chalcidoidea</taxon>
        <taxon>Pteromalidae</taxon>
        <taxon>Pteromalinae</taxon>
        <taxon>Nasonia</taxon>
    </lineage>
</organism>
<evidence type="ECO:0000259" key="6">
    <source>
        <dbReference type="PROSITE" id="PS50850"/>
    </source>
</evidence>
<dbReference type="InterPro" id="IPR005828">
    <property type="entry name" value="MFS_sugar_transport-like"/>
</dbReference>
<dbReference type="InterPro" id="IPR036259">
    <property type="entry name" value="MFS_trans_sf"/>
</dbReference>
<protein>
    <recommendedName>
        <fullName evidence="6">Major facilitator superfamily (MFS) profile domain-containing protein</fullName>
    </recommendedName>
</protein>